<accession>A0A081NY74</accession>
<dbReference type="Proteomes" id="UP000028123">
    <property type="component" value="Unassembled WGS sequence"/>
</dbReference>
<dbReference type="GO" id="GO:0016491">
    <property type="term" value="F:oxidoreductase activity"/>
    <property type="evidence" value="ECO:0007669"/>
    <property type="project" value="InterPro"/>
</dbReference>
<gene>
    <name evidence="2" type="ORF">ET33_16300</name>
</gene>
<protein>
    <submittedName>
        <fullName evidence="2">NADH oxidase</fullName>
    </submittedName>
</protein>
<organism evidence="2 3">
    <name type="scientific">Paenibacillus tyrfis</name>
    <dbReference type="NCBI Taxonomy" id="1501230"/>
    <lineage>
        <taxon>Bacteria</taxon>
        <taxon>Bacillati</taxon>
        <taxon>Bacillota</taxon>
        <taxon>Bacilli</taxon>
        <taxon>Bacillales</taxon>
        <taxon>Paenibacillaceae</taxon>
        <taxon>Paenibacillus</taxon>
    </lineage>
</organism>
<evidence type="ECO:0000313" key="3">
    <source>
        <dbReference type="Proteomes" id="UP000028123"/>
    </source>
</evidence>
<feature type="domain" description="Nitroreductase" evidence="1">
    <location>
        <begin position="103"/>
        <end position="238"/>
    </location>
</feature>
<dbReference type="Pfam" id="PF00881">
    <property type="entry name" value="Nitroreductase"/>
    <property type="match status" value="1"/>
</dbReference>
<dbReference type="InterPro" id="IPR000415">
    <property type="entry name" value="Nitroreductase-like"/>
</dbReference>
<dbReference type="InterPro" id="IPR052544">
    <property type="entry name" value="Bacteriocin_Proc_Enz"/>
</dbReference>
<reference evidence="2 3" key="1">
    <citation type="submission" date="2014-06" db="EMBL/GenBank/DDBJ databases">
        <title>Draft genome sequence of Paenibacillus sp. MSt1.</title>
        <authorList>
            <person name="Aw Y.K."/>
            <person name="Ong K.S."/>
            <person name="Gan H.M."/>
            <person name="Lee S.M."/>
        </authorList>
    </citation>
    <scope>NUCLEOTIDE SEQUENCE [LARGE SCALE GENOMIC DNA]</scope>
    <source>
        <strain evidence="2 3">MSt1</strain>
    </source>
</reference>
<dbReference type="PANTHER" id="PTHR43745:SF2">
    <property type="entry name" value="NITROREDUCTASE MJ1384-RELATED"/>
    <property type="match status" value="1"/>
</dbReference>
<dbReference type="eggNOG" id="COG0778">
    <property type="taxonomic scope" value="Bacteria"/>
</dbReference>
<dbReference type="RefSeq" id="WP_036688513.1">
    <property type="nucleotide sequence ID" value="NZ_JNVM01000022.1"/>
</dbReference>
<name>A0A081NY74_9BACL</name>
<dbReference type="InterPro" id="IPR029479">
    <property type="entry name" value="Nitroreductase"/>
</dbReference>
<evidence type="ECO:0000313" key="2">
    <source>
        <dbReference type="EMBL" id="KEQ23397.1"/>
    </source>
</evidence>
<dbReference type="PANTHER" id="PTHR43745">
    <property type="entry name" value="NITROREDUCTASE MJ1384-RELATED"/>
    <property type="match status" value="1"/>
</dbReference>
<dbReference type="InterPro" id="IPR020051">
    <property type="entry name" value="SagB-type_dehydrogenase"/>
</dbReference>
<dbReference type="AlphaFoldDB" id="A0A081NY74"/>
<dbReference type="Gene3D" id="3.40.109.10">
    <property type="entry name" value="NADH Oxidase"/>
    <property type="match status" value="2"/>
</dbReference>
<dbReference type="EMBL" id="JNVM01000022">
    <property type="protein sequence ID" value="KEQ23397.1"/>
    <property type="molecule type" value="Genomic_DNA"/>
</dbReference>
<dbReference type="OrthoDB" id="9801593at2"/>
<keyword evidence="3" id="KW-1185">Reference proteome</keyword>
<dbReference type="CDD" id="cd02142">
    <property type="entry name" value="McbC_SagB-like_oxidoreductase"/>
    <property type="match status" value="1"/>
</dbReference>
<proteinExistence type="predicted"/>
<comment type="caution">
    <text evidence="2">The sequence shown here is derived from an EMBL/GenBank/DDBJ whole genome shotgun (WGS) entry which is preliminary data.</text>
</comment>
<dbReference type="NCBIfam" id="TIGR03605">
    <property type="entry name" value="antibiot_sagB"/>
    <property type="match status" value="1"/>
</dbReference>
<sequence length="531" mass="58945">MSLKSFLHKLHYDPDHSRPPDFEPDWNNAPLGYKLYRGLPTFALSSEVPLTLEGRSVPDRADIRDIGHFLWYVYGLAQLCQSVFYMDYGGLEGGTSVVHSFRRFAPSGGSLYPSELYVYLKTDDLPVGIYHYDTAHHRLVLLRLGDFDAYLARGLGDRCDLSACFGAVFVSTVFWKNFFKYNNFSYRLQGLDAGALIGQLLETAKRFGYHTGVYFRFLDRAVNHLLGLTEEEESVYAIIPLSLQPASGWFSSNGTEAGVLTSRQLCAALPAVRHEHYVRSLQSIEFPMLLRMNEASLMETTQSFGPLDAANIGGTMIGGGETVALPRTQRLSFDLASVVRKRYSPHLDFVFSKVDAYQAAALLHEATASFPYTNDLDMAGHGPRKRVSIYGCLYGIEGIPAGAYRYDALAHELRLIRPGDHRMLLQQGIAIGNVNLFQTPLCLHVAADRNHYADALGFRGYRIQQMEAGMLVQRLLIAGVALGLNGHPLLSFNPADCDKIYKMEAEGVTSLIQVPLGACRPGSRLEGGLYS</sequence>
<evidence type="ECO:0000259" key="1">
    <source>
        <dbReference type="Pfam" id="PF00881"/>
    </source>
</evidence>
<dbReference type="SUPFAM" id="SSF55469">
    <property type="entry name" value="FMN-dependent nitroreductase-like"/>
    <property type="match status" value="2"/>
</dbReference>